<feature type="compositionally biased region" description="Basic and acidic residues" evidence="1">
    <location>
        <begin position="29"/>
        <end position="49"/>
    </location>
</feature>
<dbReference type="Proteomes" id="UP000054279">
    <property type="component" value="Unassembled WGS sequence"/>
</dbReference>
<feature type="compositionally biased region" description="Acidic residues" evidence="1">
    <location>
        <begin position="77"/>
        <end position="95"/>
    </location>
</feature>
<name>A0A0C9VLA2_SPHS4</name>
<keyword evidence="3" id="KW-1185">Reference proteome</keyword>
<sequence length="561" mass="63045">MANRTKPPAKPKAALKMGQKANPPPTRRKRDEVDPKLICKEPRTRKPTERALAQAASTQGKAQGKVMRQETLPSIDEQSEAEQVTDNDVADVEEDAQSKCGDSEYISSPSPVDEAEIMAELAAIAPEFAAKNDDIEYMSDSEHVKAPTKCRRGDAGNRKPVPVKKATVTKAAEKVLELPVLLRFRIPSMNKNGTELSRFLDLDYNGTTLDIARNRVFEIIGCSDVPKVNLPDLMCQISKDKGQNYDLSDWTNIRERYSAIYSAEKIRKAGDPSTIVIDILLSPANYLKSLHLSRQLQNKGVSKSGVGKGKNAPVQNLFAMDGSAIGGSQRTPAYLKLERDLAHELSKCIAHDDYCKIDKYNKHRTISDQQFRAWVEALADHEHEPNEVSLLKPPKQSIFEPWRVDIKSIEPSVPTRKARGDSAPPVPYGQTAQVPMPNFFLMDPSTMKYFGQQRDFSLSPDRSDRHYKKRQHSSSGSETEEDVVTVQAWLGEISKRPEAKYLDMWQLESKFEEADFLNVPLSFLHSLPKDDMDSLKLSLKERAFVLQYLTPKGKKKKGKYE</sequence>
<dbReference type="HOGENOM" id="CLU_477486_0_0_1"/>
<dbReference type="AlphaFoldDB" id="A0A0C9VLA2"/>
<feature type="region of interest" description="Disordered" evidence="1">
    <location>
        <begin position="457"/>
        <end position="481"/>
    </location>
</feature>
<organism evidence="2 3">
    <name type="scientific">Sphaerobolus stellatus (strain SS14)</name>
    <dbReference type="NCBI Taxonomy" id="990650"/>
    <lineage>
        <taxon>Eukaryota</taxon>
        <taxon>Fungi</taxon>
        <taxon>Dikarya</taxon>
        <taxon>Basidiomycota</taxon>
        <taxon>Agaricomycotina</taxon>
        <taxon>Agaricomycetes</taxon>
        <taxon>Phallomycetidae</taxon>
        <taxon>Geastrales</taxon>
        <taxon>Sphaerobolaceae</taxon>
        <taxon>Sphaerobolus</taxon>
    </lineage>
</organism>
<evidence type="ECO:0000313" key="3">
    <source>
        <dbReference type="Proteomes" id="UP000054279"/>
    </source>
</evidence>
<gene>
    <name evidence="2" type="ORF">M422DRAFT_258702</name>
</gene>
<proteinExistence type="predicted"/>
<feature type="region of interest" description="Disordered" evidence="1">
    <location>
        <begin position="1"/>
        <end position="111"/>
    </location>
</feature>
<evidence type="ECO:0000256" key="1">
    <source>
        <dbReference type="SAM" id="MobiDB-lite"/>
    </source>
</evidence>
<protein>
    <submittedName>
        <fullName evidence="2">Uncharacterized protein</fullName>
    </submittedName>
</protein>
<dbReference type="EMBL" id="KN837159">
    <property type="protein sequence ID" value="KIJ38595.1"/>
    <property type="molecule type" value="Genomic_DNA"/>
</dbReference>
<reference evidence="2 3" key="1">
    <citation type="submission" date="2014-06" db="EMBL/GenBank/DDBJ databases">
        <title>Evolutionary Origins and Diversification of the Mycorrhizal Mutualists.</title>
        <authorList>
            <consortium name="DOE Joint Genome Institute"/>
            <consortium name="Mycorrhizal Genomics Consortium"/>
            <person name="Kohler A."/>
            <person name="Kuo A."/>
            <person name="Nagy L.G."/>
            <person name="Floudas D."/>
            <person name="Copeland A."/>
            <person name="Barry K.W."/>
            <person name="Cichocki N."/>
            <person name="Veneault-Fourrey C."/>
            <person name="LaButti K."/>
            <person name="Lindquist E.A."/>
            <person name="Lipzen A."/>
            <person name="Lundell T."/>
            <person name="Morin E."/>
            <person name="Murat C."/>
            <person name="Riley R."/>
            <person name="Ohm R."/>
            <person name="Sun H."/>
            <person name="Tunlid A."/>
            <person name="Henrissat B."/>
            <person name="Grigoriev I.V."/>
            <person name="Hibbett D.S."/>
            <person name="Martin F."/>
        </authorList>
    </citation>
    <scope>NUCLEOTIDE SEQUENCE [LARGE SCALE GENOMIC DNA]</scope>
    <source>
        <strain evidence="2 3">SS14</strain>
    </source>
</reference>
<evidence type="ECO:0000313" key="2">
    <source>
        <dbReference type="EMBL" id="KIJ38595.1"/>
    </source>
</evidence>
<accession>A0A0C9VLA2</accession>